<name>A0AAN8MHE9_9TELE</name>
<gene>
    <name evidence="1" type="ORF">J4Q44_G00050540</name>
</gene>
<evidence type="ECO:0000313" key="2">
    <source>
        <dbReference type="Proteomes" id="UP001356427"/>
    </source>
</evidence>
<evidence type="ECO:0000313" key="1">
    <source>
        <dbReference type="EMBL" id="KAK6325712.1"/>
    </source>
</evidence>
<reference evidence="1 2" key="1">
    <citation type="submission" date="2021-04" db="EMBL/GenBank/DDBJ databases">
        <authorList>
            <person name="De Guttry C."/>
            <person name="Zahm M."/>
            <person name="Klopp C."/>
            <person name="Cabau C."/>
            <person name="Louis A."/>
            <person name="Berthelot C."/>
            <person name="Parey E."/>
            <person name="Roest Crollius H."/>
            <person name="Montfort J."/>
            <person name="Robinson-Rechavi M."/>
            <person name="Bucao C."/>
            <person name="Bouchez O."/>
            <person name="Gislard M."/>
            <person name="Lluch J."/>
            <person name="Milhes M."/>
            <person name="Lampietro C."/>
            <person name="Lopez Roques C."/>
            <person name="Donnadieu C."/>
            <person name="Braasch I."/>
            <person name="Desvignes T."/>
            <person name="Postlethwait J."/>
            <person name="Bobe J."/>
            <person name="Wedekind C."/>
            <person name="Guiguen Y."/>
        </authorList>
    </citation>
    <scope>NUCLEOTIDE SEQUENCE [LARGE SCALE GENOMIC DNA]</scope>
    <source>
        <strain evidence="1">Cs_M1</strain>
        <tissue evidence="1">Blood</tissue>
    </source>
</reference>
<keyword evidence="2" id="KW-1185">Reference proteome</keyword>
<protein>
    <submittedName>
        <fullName evidence="1">Uncharacterized protein</fullName>
    </submittedName>
</protein>
<dbReference type="Proteomes" id="UP001356427">
    <property type="component" value="Unassembled WGS sequence"/>
</dbReference>
<proteinExistence type="predicted"/>
<accession>A0AAN8MHE9</accession>
<dbReference type="AlphaFoldDB" id="A0AAN8MHE9"/>
<organism evidence="1 2">
    <name type="scientific">Coregonus suidteri</name>
    <dbReference type="NCBI Taxonomy" id="861788"/>
    <lineage>
        <taxon>Eukaryota</taxon>
        <taxon>Metazoa</taxon>
        <taxon>Chordata</taxon>
        <taxon>Craniata</taxon>
        <taxon>Vertebrata</taxon>
        <taxon>Euteleostomi</taxon>
        <taxon>Actinopterygii</taxon>
        <taxon>Neopterygii</taxon>
        <taxon>Teleostei</taxon>
        <taxon>Protacanthopterygii</taxon>
        <taxon>Salmoniformes</taxon>
        <taxon>Salmonidae</taxon>
        <taxon>Coregoninae</taxon>
        <taxon>Coregonus</taxon>
    </lineage>
</organism>
<sequence length="99" mass="11380">MKVLVSKTTKKPRRELKRKTKAYSTFIYKIQREGDGIPTIDRFLVNESTCPRRVLVRLVGSEAARLSLFNRRKVITQLEVHAALARLRPGRKHARQPGA</sequence>
<comment type="caution">
    <text evidence="1">The sequence shown here is derived from an EMBL/GenBank/DDBJ whole genome shotgun (WGS) entry which is preliminary data.</text>
</comment>
<dbReference type="EMBL" id="JAGTTL010000003">
    <property type="protein sequence ID" value="KAK6325712.1"/>
    <property type="molecule type" value="Genomic_DNA"/>
</dbReference>